<feature type="domain" description="Type II secretion system protein GspF" evidence="7">
    <location>
        <begin position="180"/>
        <end position="308"/>
    </location>
</feature>
<feature type="transmembrane region" description="Helical" evidence="6">
    <location>
        <begin position="109"/>
        <end position="129"/>
    </location>
</feature>
<evidence type="ECO:0000313" key="8">
    <source>
        <dbReference type="EMBL" id="SOD93478.1"/>
    </source>
</evidence>
<keyword evidence="9" id="KW-1185">Reference proteome</keyword>
<dbReference type="PANTHER" id="PTHR35007">
    <property type="entry name" value="INTEGRAL MEMBRANE PROTEIN-RELATED"/>
    <property type="match status" value="1"/>
</dbReference>
<keyword evidence="5 6" id="KW-0472">Membrane</keyword>
<feature type="transmembrane region" description="Helical" evidence="6">
    <location>
        <begin position="295"/>
        <end position="316"/>
    </location>
</feature>
<keyword evidence="4 6" id="KW-1133">Transmembrane helix</keyword>
<evidence type="ECO:0000256" key="1">
    <source>
        <dbReference type="ARBA" id="ARBA00004651"/>
    </source>
</evidence>
<dbReference type="InterPro" id="IPR018076">
    <property type="entry name" value="T2SS_GspF_dom"/>
</dbReference>
<dbReference type="PANTHER" id="PTHR35007:SF2">
    <property type="entry name" value="PILUS ASSEMBLE PROTEIN"/>
    <property type="match status" value="1"/>
</dbReference>
<evidence type="ECO:0000256" key="4">
    <source>
        <dbReference type="ARBA" id="ARBA00022989"/>
    </source>
</evidence>
<proteinExistence type="predicted"/>
<dbReference type="Proteomes" id="UP000219621">
    <property type="component" value="Unassembled WGS sequence"/>
</dbReference>
<keyword evidence="3 6" id="KW-0812">Transmembrane</keyword>
<evidence type="ECO:0000256" key="6">
    <source>
        <dbReference type="SAM" id="Phobius"/>
    </source>
</evidence>
<dbReference type="AlphaFoldDB" id="A0A286GDB1"/>
<evidence type="ECO:0000259" key="7">
    <source>
        <dbReference type="Pfam" id="PF00482"/>
    </source>
</evidence>
<evidence type="ECO:0000256" key="5">
    <source>
        <dbReference type="ARBA" id="ARBA00023136"/>
    </source>
</evidence>
<reference evidence="8 9" key="1">
    <citation type="submission" date="2017-09" db="EMBL/GenBank/DDBJ databases">
        <authorList>
            <person name="Ehlers B."/>
            <person name="Leendertz F.H."/>
        </authorList>
    </citation>
    <scope>NUCLEOTIDE SEQUENCE [LARGE SCALE GENOMIC DNA]</scope>
    <source>
        <strain evidence="8 9">USBA 140</strain>
    </source>
</reference>
<dbReference type="EMBL" id="OCNJ01000003">
    <property type="protein sequence ID" value="SOD93478.1"/>
    <property type="molecule type" value="Genomic_DNA"/>
</dbReference>
<gene>
    <name evidence="8" type="ORF">SAMN05421508_10383</name>
</gene>
<keyword evidence="2" id="KW-1003">Cell membrane</keyword>
<evidence type="ECO:0000313" key="9">
    <source>
        <dbReference type="Proteomes" id="UP000219621"/>
    </source>
</evidence>
<dbReference type="RefSeq" id="WP_097278454.1">
    <property type="nucleotide sequence ID" value="NZ_OCNJ01000003.1"/>
</dbReference>
<dbReference type="Pfam" id="PF00482">
    <property type="entry name" value="T2SSF"/>
    <property type="match status" value="1"/>
</dbReference>
<feature type="transmembrane region" description="Helical" evidence="6">
    <location>
        <begin position="14"/>
        <end position="35"/>
    </location>
</feature>
<feature type="transmembrane region" description="Helical" evidence="6">
    <location>
        <begin position="141"/>
        <end position="163"/>
    </location>
</feature>
<comment type="subcellular location">
    <subcellularLocation>
        <location evidence="1">Cell membrane</location>
        <topology evidence="1">Multi-pass membrane protein</topology>
    </subcellularLocation>
</comment>
<dbReference type="OrthoDB" id="9810662at2"/>
<dbReference type="GO" id="GO:0005886">
    <property type="term" value="C:plasma membrane"/>
    <property type="evidence" value="ECO:0007669"/>
    <property type="project" value="UniProtKB-SubCell"/>
</dbReference>
<protein>
    <submittedName>
        <fullName evidence="8">Tight adherence protein C</fullName>
    </submittedName>
</protein>
<sequence length="324" mass="34321">MDFQALLAAPSAEIVVLGGLFLAVVLAVAGVGALLPSARTARRMAAGGRAAAGGGAEARHSLRHASGLEALEKVLRPLAPHLTPARGKELSRVRTGLVRAGFLSPTAVTLYYGIRLGAALAMVAAYLLLLPLISRDMTMSTQLLVGALMLALGFYGPAVAVWWRARERGWAVRSGFPDALDLMLVCVEAGMGLDAAIARTAEEISLAHPVLAQNLRITSLELRAGGAREDALRGLANRTGVDEVNSFATLLIQSHELGTSVGDTLRVYADDMRYRRMMAAEEKAQKLPAKMIMPMAGLLLPALVIVILLPAIIRMIRVVPQVGL</sequence>
<evidence type="ECO:0000256" key="3">
    <source>
        <dbReference type="ARBA" id="ARBA00022692"/>
    </source>
</evidence>
<organism evidence="8 9">
    <name type="scientific">Caenispirillum bisanense</name>
    <dbReference type="NCBI Taxonomy" id="414052"/>
    <lineage>
        <taxon>Bacteria</taxon>
        <taxon>Pseudomonadati</taxon>
        <taxon>Pseudomonadota</taxon>
        <taxon>Alphaproteobacteria</taxon>
        <taxon>Rhodospirillales</taxon>
        <taxon>Novispirillaceae</taxon>
        <taxon>Caenispirillum</taxon>
    </lineage>
</organism>
<accession>A0A286GDB1</accession>
<evidence type="ECO:0000256" key="2">
    <source>
        <dbReference type="ARBA" id="ARBA00022475"/>
    </source>
</evidence>
<name>A0A286GDB1_9PROT</name>